<dbReference type="Gene3D" id="3.30.470.20">
    <property type="entry name" value="ATP-grasp fold, B domain"/>
    <property type="match status" value="1"/>
</dbReference>
<dbReference type="GO" id="GO:0046872">
    <property type="term" value="F:metal ion binding"/>
    <property type="evidence" value="ECO:0007669"/>
    <property type="project" value="InterPro"/>
</dbReference>
<evidence type="ECO:0000256" key="4">
    <source>
        <dbReference type="PROSITE-ProRule" id="PRU00409"/>
    </source>
</evidence>
<dbReference type="PANTHER" id="PTHR43585">
    <property type="entry name" value="FUMIPYRROLE BIOSYNTHESIS PROTEIN C"/>
    <property type="match status" value="1"/>
</dbReference>
<dbReference type="SUPFAM" id="SSF56059">
    <property type="entry name" value="Glutathione synthetase ATP-binding domain-like"/>
    <property type="match status" value="1"/>
</dbReference>
<dbReference type="AlphaFoldDB" id="A0A011NX54"/>
<dbReference type="Gene3D" id="3.40.50.20">
    <property type="match status" value="1"/>
</dbReference>
<keyword evidence="1 6" id="KW-0436">Ligase</keyword>
<dbReference type="PROSITE" id="PS50975">
    <property type="entry name" value="ATP_GRASP"/>
    <property type="match status" value="1"/>
</dbReference>
<gene>
    <name evidence="6" type="primary">ddl_1</name>
    <name evidence="6" type="ORF">AW08_00440</name>
</gene>
<dbReference type="Pfam" id="PF18603">
    <property type="entry name" value="LAL_C2"/>
    <property type="match status" value="1"/>
</dbReference>
<evidence type="ECO:0000256" key="3">
    <source>
        <dbReference type="ARBA" id="ARBA00022840"/>
    </source>
</evidence>
<dbReference type="EMBL" id="JFAX01000002">
    <property type="protein sequence ID" value="EXI69232.1"/>
    <property type="molecule type" value="Genomic_DNA"/>
</dbReference>
<dbReference type="GO" id="GO:0005524">
    <property type="term" value="F:ATP binding"/>
    <property type="evidence" value="ECO:0007669"/>
    <property type="project" value="UniProtKB-UniRule"/>
</dbReference>
<keyword evidence="2 4" id="KW-0547">Nucleotide-binding</keyword>
<dbReference type="SUPFAM" id="SSF52440">
    <property type="entry name" value="PreATP-grasp domain"/>
    <property type="match status" value="1"/>
</dbReference>
<dbReference type="PANTHER" id="PTHR43585:SF2">
    <property type="entry name" value="ATP-GRASP ENZYME FSQD"/>
    <property type="match status" value="1"/>
</dbReference>
<accession>A0A011NX54</accession>
<dbReference type="InterPro" id="IPR016185">
    <property type="entry name" value="PreATP-grasp_dom_sf"/>
</dbReference>
<feature type="domain" description="ATP-grasp" evidence="5">
    <location>
        <begin position="109"/>
        <end position="302"/>
    </location>
</feature>
<dbReference type="STRING" id="1454001.AW08_00440"/>
<reference evidence="6" key="1">
    <citation type="submission" date="2014-02" db="EMBL/GenBank/DDBJ databases">
        <title>Expanding our view of genomic diversity in Candidatus Accumulibacter clades.</title>
        <authorList>
            <person name="Skennerton C.T."/>
            <person name="Barr J.J."/>
            <person name="Slater F.R."/>
            <person name="Bond P.L."/>
            <person name="Tyson G.W."/>
        </authorList>
    </citation>
    <scope>NUCLEOTIDE SEQUENCE [LARGE SCALE GENOMIC DNA]</scope>
</reference>
<dbReference type="GO" id="GO:0008716">
    <property type="term" value="F:D-alanine-D-alanine ligase activity"/>
    <property type="evidence" value="ECO:0007669"/>
    <property type="project" value="UniProtKB-EC"/>
</dbReference>
<evidence type="ECO:0000259" key="5">
    <source>
        <dbReference type="PROSITE" id="PS50975"/>
    </source>
</evidence>
<sequence>MKPKLLHVLGGGQWQVPTVRLAKALGHRVLVSDMYRDRPAYALADQHEVVDITDCEATLQLATRCRIDGIICDTTDVGVATAAFVAERLGLPGIGYETARNFTDKGRMRRLTDAAGLAVPRYHLLSSPAGLAAAAAEVSFPLIVKPVDNQSGKGVSRLSAADGLDAAYRLARSCSRSGEVLVESCVEGQEIIVDGFVVAGKARILGIAHKLPFADSPTVSSRILYRGALPEAEFERIRATVCATLSALGLLDGIFHAEFMLDGEHIVPIDIAARGGGVMIYTHVLPHVSGVNANRAMIGRALGEAVRIDPLPMPRAATIEFFSMPRGTIAEIGGVDSAAAVPGVAAVHLNLQAGDEVGPLEHKDRRPGYVVTLGDTATEVIAIARRAIALLRVRMAGAGEFTSID</sequence>
<proteinExistence type="predicted"/>
<evidence type="ECO:0000313" key="6">
    <source>
        <dbReference type="EMBL" id="EXI69232.1"/>
    </source>
</evidence>
<dbReference type="InterPro" id="IPR011761">
    <property type="entry name" value="ATP-grasp"/>
</dbReference>
<dbReference type="Gene3D" id="3.30.1490.20">
    <property type="entry name" value="ATP-grasp fold, A domain"/>
    <property type="match status" value="1"/>
</dbReference>
<dbReference type="InterPro" id="IPR013815">
    <property type="entry name" value="ATP_grasp_subdomain_1"/>
</dbReference>
<dbReference type="PATRIC" id="fig|1454001.3.peg.402"/>
<evidence type="ECO:0000313" key="7">
    <source>
        <dbReference type="Proteomes" id="UP000020218"/>
    </source>
</evidence>
<dbReference type="Pfam" id="PF13535">
    <property type="entry name" value="ATP-grasp_4"/>
    <property type="match status" value="1"/>
</dbReference>
<comment type="caution">
    <text evidence="6">The sequence shown here is derived from an EMBL/GenBank/DDBJ whole genome shotgun (WGS) entry which is preliminary data.</text>
</comment>
<keyword evidence="3 4" id="KW-0067">ATP-binding</keyword>
<name>A0A011NX54_9PROT</name>
<keyword evidence="7" id="KW-1185">Reference proteome</keyword>
<dbReference type="InterPro" id="IPR040570">
    <property type="entry name" value="LAL_C2"/>
</dbReference>
<dbReference type="Proteomes" id="UP000020218">
    <property type="component" value="Unassembled WGS sequence"/>
</dbReference>
<protein>
    <submittedName>
        <fullName evidence="6">D-alanine--D-alanine ligase</fullName>
        <ecNumber evidence="6">6.3.2.4</ecNumber>
    </submittedName>
</protein>
<organism evidence="6 7">
    <name type="scientific">Candidatus Accumulibacter adjunctus</name>
    <dbReference type="NCBI Taxonomy" id="1454001"/>
    <lineage>
        <taxon>Bacteria</taxon>
        <taxon>Pseudomonadati</taxon>
        <taxon>Pseudomonadota</taxon>
        <taxon>Betaproteobacteria</taxon>
        <taxon>Candidatus Accumulibacter</taxon>
    </lineage>
</organism>
<dbReference type="InterPro" id="IPR052032">
    <property type="entry name" value="ATP-dep_AA_Ligase"/>
</dbReference>
<evidence type="ECO:0000256" key="1">
    <source>
        <dbReference type="ARBA" id="ARBA00022598"/>
    </source>
</evidence>
<dbReference type="EC" id="6.3.2.4" evidence="6"/>
<evidence type="ECO:0000256" key="2">
    <source>
        <dbReference type="ARBA" id="ARBA00022741"/>
    </source>
</evidence>